<dbReference type="OrthoDB" id="3174977at2"/>
<gene>
    <name evidence="2" type="ORF">A5677_00525</name>
</gene>
<evidence type="ECO:0000259" key="1">
    <source>
        <dbReference type="Pfam" id="PF00144"/>
    </source>
</evidence>
<dbReference type="Pfam" id="PF00144">
    <property type="entry name" value="Beta-lactamase"/>
    <property type="match status" value="1"/>
</dbReference>
<dbReference type="SUPFAM" id="SSF56601">
    <property type="entry name" value="beta-lactamase/transpeptidase-like"/>
    <property type="match status" value="1"/>
</dbReference>
<proteinExistence type="predicted"/>
<dbReference type="GO" id="GO:0004180">
    <property type="term" value="F:carboxypeptidase activity"/>
    <property type="evidence" value="ECO:0007669"/>
    <property type="project" value="UniProtKB-KW"/>
</dbReference>
<dbReference type="InterPro" id="IPR050789">
    <property type="entry name" value="Diverse_Enzym_Activities"/>
</dbReference>
<comment type="caution">
    <text evidence="2">The sequence shown here is derived from an EMBL/GenBank/DDBJ whole genome shotgun (WGS) entry which is preliminary data.</text>
</comment>
<accession>A0A1B9CI90</accession>
<feature type="non-terminal residue" evidence="2">
    <location>
        <position position="1"/>
    </location>
</feature>
<keyword evidence="2" id="KW-0378">Hydrolase</keyword>
<reference evidence="2 3" key="1">
    <citation type="submission" date="2016-06" db="EMBL/GenBank/DDBJ databases">
        <authorList>
            <person name="Kjaerup R.B."/>
            <person name="Dalgaard T.S."/>
            <person name="Juul-Madsen H.R."/>
        </authorList>
    </citation>
    <scope>NUCLEOTIDE SEQUENCE [LARGE SCALE GENOMIC DNA]</scope>
    <source>
        <strain evidence="2 3">E3012</strain>
    </source>
</reference>
<evidence type="ECO:0000313" key="3">
    <source>
        <dbReference type="Proteomes" id="UP000092683"/>
    </source>
</evidence>
<protein>
    <submittedName>
        <fullName evidence="2">D-alanyl-D-alanine carboxypeptidase</fullName>
    </submittedName>
</protein>
<sequence length="438" mass="47692">SSLGKALVTANPSPTDVLPSTTTDQIDSFVAQYIKPTDPHTDGAIIGVYTEDGSYYQAYGGDRTAGLVLTIDHKMRYGSCTKMYTAVLVLAQVDAGHISLSDTLDQYVGGGPSWWHQITIKHLLQMQSGIEDYLQQDASVQQSYFLSPTSTFDPLPKIRSYTTPLFTPGTQSEYSNSNYILLGMILEWCDATYGTGRDIRTIIYEDCLTPLGITETEWPTGNYLTTPFSRGWELNLALPQIQATLGPFWQLASLFGYPTSAELECTAVSTTWAGAAGALGGTVAAAVKFGQAIANGDLLSPEMKQLRDETFVTYLTYTPANPWEGPGWMGFGLGVIQWGSWLGWVGNLGGYKCTLFANPTNGAVVVVMMNHMQAQDIELFYRIAYLLYPDTTLIQPSIVRPSGIASSATVGSPSVYVYHIPGDQDGKTDVALKVPFYI</sequence>
<dbReference type="EMBL" id="MBEE01000285">
    <property type="protein sequence ID" value="OCB41892.1"/>
    <property type="molecule type" value="Genomic_DNA"/>
</dbReference>
<feature type="domain" description="Beta-lactamase-related" evidence="1">
    <location>
        <begin position="38"/>
        <end position="384"/>
    </location>
</feature>
<dbReference type="RefSeq" id="WP_065484651.1">
    <property type="nucleotide sequence ID" value="NZ_MBEE01000285.1"/>
</dbReference>
<evidence type="ECO:0000313" key="2">
    <source>
        <dbReference type="EMBL" id="OCB41892.1"/>
    </source>
</evidence>
<keyword evidence="2" id="KW-0121">Carboxypeptidase</keyword>
<organism evidence="2 3">
    <name type="scientific">Mycobacterium malmoense</name>
    <dbReference type="NCBI Taxonomy" id="1780"/>
    <lineage>
        <taxon>Bacteria</taxon>
        <taxon>Bacillati</taxon>
        <taxon>Actinomycetota</taxon>
        <taxon>Actinomycetes</taxon>
        <taxon>Mycobacteriales</taxon>
        <taxon>Mycobacteriaceae</taxon>
        <taxon>Mycobacterium</taxon>
    </lineage>
</organism>
<keyword evidence="2" id="KW-0645">Protease</keyword>
<dbReference type="Proteomes" id="UP000092683">
    <property type="component" value="Unassembled WGS sequence"/>
</dbReference>
<dbReference type="Gene3D" id="3.40.710.10">
    <property type="entry name" value="DD-peptidase/beta-lactamase superfamily"/>
    <property type="match status" value="1"/>
</dbReference>
<dbReference type="InterPro" id="IPR001466">
    <property type="entry name" value="Beta-lactam-related"/>
</dbReference>
<dbReference type="AlphaFoldDB" id="A0A1B9CI90"/>
<dbReference type="InterPro" id="IPR012338">
    <property type="entry name" value="Beta-lactam/transpept-like"/>
</dbReference>
<dbReference type="PANTHER" id="PTHR43283">
    <property type="entry name" value="BETA-LACTAMASE-RELATED"/>
    <property type="match status" value="1"/>
</dbReference>
<dbReference type="PANTHER" id="PTHR43283:SF18">
    <property type="match status" value="1"/>
</dbReference>
<name>A0A1B9CI90_MYCMA</name>